<keyword evidence="10 14" id="KW-1015">Disulfide bond</keyword>
<keyword evidence="5 14" id="KW-0999">Mitochondrion inner membrane</keyword>
<evidence type="ECO:0000256" key="10">
    <source>
        <dbReference type="ARBA" id="ARBA00023157"/>
    </source>
</evidence>
<keyword evidence="3 14" id="KW-0813">Transport</keyword>
<comment type="domain">
    <text evidence="14">The twin CX3C motif contains 4 conserved Cys residues that form 2 disulfide bonds in the mitochondrial intermembrane space.</text>
</comment>
<comment type="caution">
    <text evidence="16">The sequence shown here is derived from an EMBL/GenBank/DDBJ whole genome shotgun (WGS) entry which is preliminary data.</text>
</comment>
<evidence type="ECO:0000313" key="17">
    <source>
        <dbReference type="Proteomes" id="UP001175261"/>
    </source>
</evidence>
<keyword evidence="7 14" id="KW-0653">Protein transport</keyword>
<dbReference type="EMBL" id="JAPDFR010000002">
    <property type="protein sequence ID" value="KAK0389271.1"/>
    <property type="molecule type" value="Genomic_DNA"/>
</dbReference>
<sequence length="83" mass="9331">MDSSAIKQQLMQKVQIESQTANLRLLLEKIQENCFEKCVPKPGTSLSSSEQTCTTTCMEKYMQAWNQVNSAFINRVRAEQGGA</sequence>
<keyword evidence="11 14" id="KW-0143">Chaperone</keyword>
<comment type="subcellular location">
    <subcellularLocation>
        <location evidence="1 14">Mitochondrion inner membrane</location>
        <topology evidence="1 14">Peripheral membrane protein</topology>
        <orientation evidence="1 14">Intermembrane side</orientation>
    </subcellularLocation>
</comment>
<dbReference type="GO" id="GO:0005743">
    <property type="term" value="C:mitochondrial inner membrane"/>
    <property type="evidence" value="ECO:0007669"/>
    <property type="project" value="UniProtKB-SubCell"/>
</dbReference>
<gene>
    <name evidence="16" type="ORF">NLU13_2846</name>
</gene>
<evidence type="ECO:0000256" key="4">
    <source>
        <dbReference type="ARBA" id="ARBA00022723"/>
    </source>
</evidence>
<keyword evidence="17" id="KW-1185">Reference proteome</keyword>
<evidence type="ECO:0000256" key="1">
    <source>
        <dbReference type="ARBA" id="ARBA00004137"/>
    </source>
</evidence>
<reference evidence="16" key="1">
    <citation type="submission" date="2022-10" db="EMBL/GenBank/DDBJ databases">
        <title>Determination and structural analysis of whole genome sequence of Sarocladium strictum F4-1.</title>
        <authorList>
            <person name="Hu L."/>
            <person name="Jiang Y."/>
        </authorList>
    </citation>
    <scope>NUCLEOTIDE SEQUENCE</scope>
    <source>
        <strain evidence="16">F4-1</strain>
    </source>
</reference>
<organism evidence="16 17">
    <name type="scientific">Sarocladium strictum</name>
    <name type="common">Black bundle disease fungus</name>
    <name type="synonym">Acremonium strictum</name>
    <dbReference type="NCBI Taxonomy" id="5046"/>
    <lineage>
        <taxon>Eukaryota</taxon>
        <taxon>Fungi</taxon>
        <taxon>Dikarya</taxon>
        <taxon>Ascomycota</taxon>
        <taxon>Pezizomycotina</taxon>
        <taxon>Sordariomycetes</taxon>
        <taxon>Hypocreomycetidae</taxon>
        <taxon>Hypocreales</taxon>
        <taxon>Sarocladiaceae</taxon>
        <taxon>Sarocladium</taxon>
    </lineage>
</organism>
<evidence type="ECO:0000256" key="9">
    <source>
        <dbReference type="ARBA" id="ARBA00023128"/>
    </source>
</evidence>
<evidence type="ECO:0000256" key="13">
    <source>
        <dbReference type="ARBA" id="ARBA00025862"/>
    </source>
</evidence>
<evidence type="ECO:0000313" key="16">
    <source>
        <dbReference type="EMBL" id="KAK0389271.1"/>
    </source>
</evidence>
<comment type="subunit">
    <text evidence="13">Heterohexamer; composed of 3 copies of TIM8 and 3 copies of TIM13, named soluble 70 kDa complex. Associates with the TIM22 complex, whose core is composed of TIM22 and TIM54. Interacts with the transmembrane regions of multi-pass transmembrane proteins in transit.</text>
</comment>
<keyword evidence="4" id="KW-0479">Metal-binding</keyword>
<evidence type="ECO:0000259" key="15">
    <source>
        <dbReference type="Pfam" id="PF02953"/>
    </source>
</evidence>
<dbReference type="GO" id="GO:0046872">
    <property type="term" value="F:metal ion binding"/>
    <property type="evidence" value="ECO:0007669"/>
    <property type="project" value="UniProtKB-KW"/>
</dbReference>
<keyword evidence="8 14" id="KW-0811">Translocation</keyword>
<dbReference type="SUPFAM" id="SSF144122">
    <property type="entry name" value="Tim10-like"/>
    <property type="match status" value="1"/>
</dbReference>
<dbReference type="FunFam" id="1.10.287.810:FF:000001">
    <property type="entry name" value="mitochondrial import inner membrane translocase subunit TIM13"/>
    <property type="match status" value="1"/>
</dbReference>
<dbReference type="AlphaFoldDB" id="A0AA39GL80"/>
<dbReference type="InterPro" id="IPR004217">
    <property type="entry name" value="Tim10-like"/>
</dbReference>
<comment type="similarity">
    <text evidence="2 14">Belongs to the small Tim family.</text>
</comment>
<protein>
    <recommendedName>
        <fullName evidence="14">Mitochondrial import inner membrane translocase subunit</fullName>
    </recommendedName>
</protein>
<proteinExistence type="inferred from homology"/>
<keyword evidence="9 14" id="KW-0496">Mitochondrion</keyword>
<evidence type="ECO:0000256" key="8">
    <source>
        <dbReference type="ARBA" id="ARBA00023010"/>
    </source>
</evidence>
<dbReference type="InterPro" id="IPR035427">
    <property type="entry name" value="Tim10-like_dom_sf"/>
</dbReference>
<keyword evidence="5 14" id="KW-0472">Membrane</keyword>
<evidence type="ECO:0000256" key="7">
    <source>
        <dbReference type="ARBA" id="ARBA00022927"/>
    </source>
</evidence>
<keyword evidence="6" id="KW-0862">Zinc</keyword>
<name>A0AA39GL80_SARSR</name>
<dbReference type="Proteomes" id="UP001175261">
    <property type="component" value="Unassembled WGS sequence"/>
</dbReference>
<dbReference type="GO" id="GO:0015031">
    <property type="term" value="P:protein transport"/>
    <property type="evidence" value="ECO:0007669"/>
    <property type="project" value="UniProtKB-KW"/>
</dbReference>
<evidence type="ECO:0000256" key="14">
    <source>
        <dbReference type="RuleBase" id="RU367043"/>
    </source>
</evidence>
<evidence type="ECO:0000256" key="3">
    <source>
        <dbReference type="ARBA" id="ARBA00022448"/>
    </source>
</evidence>
<dbReference type="GO" id="GO:0042719">
    <property type="term" value="C:mitochondrial intermembrane space chaperone complex"/>
    <property type="evidence" value="ECO:0007669"/>
    <property type="project" value="UniProtKB-ARBA"/>
</dbReference>
<dbReference type="Gene3D" id="1.10.287.810">
    <property type="entry name" value="Mitochondrial import inner membrane translocase subunit tim13 like domains"/>
    <property type="match status" value="1"/>
</dbReference>
<dbReference type="Pfam" id="PF02953">
    <property type="entry name" value="zf-Tim10_DDP"/>
    <property type="match status" value="1"/>
</dbReference>
<feature type="domain" description="Tim10-like" evidence="15">
    <location>
        <begin position="12"/>
        <end position="73"/>
    </location>
</feature>
<dbReference type="GO" id="GO:0045039">
    <property type="term" value="P:protein insertion into mitochondrial inner membrane"/>
    <property type="evidence" value="ECO:0007669"/>
    <property type="project" value="UniProtKB-ARBA"/>
</dbReference>
<evidence type="ECO:0000256" key="2">
    <source>
        <dbReference type="ARBA" id="ARBA00006720"/>
    </source>
</evidence>
<comment type="function">
    <text evidence="12">Mitochondrial intermembrane chaperone that participates in the import and insertion of some multi-pass transmembrane proteins into the mitochondrial inner membrane. Also required for the transfer of beta-barrel precursors from the TOM complex to the sorting and assembly machinery (SAM complex) of the outer membrane. Acts as a chaperone-like protein that protects the hydrophobic precursors from aggregation and guide them through the mitochondrial intermembrane space. The TIM8-TIM13 complex is non essential and only mediates the import of few proteins, while the predominant TIM9-TIM10 70 kDa complex is crucial and mediates the import of much more proteins.</text>
</comment>
<accession>A0AA39GL80</accession>
<evidence type="ECO:0000256" key="12">
    <source>
        <dbReference type="ARBA" id="ARBA00025151"/>
    </source>
</evidence>
<evidence type="ECO:0000256" key="6">
    <source>
        <dbReference type="ARBA" id="ARBA00022833"/>
    </source>
</evidence>
<evidence type="ECO:0000256" key="11">
    <source>
        <dbReference type="ARBA" id="ARBA00023186"/>
    </source>
</evidence>
<evidence type="ECO:0000256" key="5">
    <source>
        <dbReference type="ARBA" id="ARBA00022792"/>
    </source>
</evidence>